<gene>
    <name evidence="10" type="ORF">SAMN05444921_109187</name>
</gene>
<comment type="catalytic activity">
    <reaction evidence="9">
        <text>3 propionate 3-nitronate + 3 O2 + H2O = 3 3-oxopropanoate + 2 nitrate + nitrite + H2O2 + 3 H(+)</text>
        <dbReference type="Rhea" id="RHEA:57332"/>
        <dbReference type="ChEBI" id="CHEBI:15377"/>
        <dbReference type="ChEBI" id="CHEBI:15378"/>
        <dbReference type="ChEBI" id="CHEBI:15379"/>
        <dbReference type="ChEBI" id="CHEBI:16240"/>
        <dbReference type="ChEBI" id="CHEBI:16301"/>
        <dbReference type="ChEBI" id="CHEBI:17632"/>
        <dbReference type="ChEBI" id="CHEBI:33190"/>
        <dbReference type="ChEBI" id="CHEBI:136067"/>
    </reaction>
</comment>
<evidence type="ECO:0000256" key="3">
    <source>
        <dbReference type="ARBA" id="ARBA00022575"/>
    </source>
</evidence>
<evidence type="ECO:0000256" key="2">
    <source>
        <dbReference type="ARBA" id="ARBA00009881"/>
    </source>
</evidence>
<dbReference type="GO" id="GO:0018580">
    <property type="term" value="F:nitronate monooxygenase activity"/>
    <property type="evidence" value="ECO:0007669"/>
    <property type="project" value="InterPro"/>
</dbReference>
<dbReference type="EMBL" id="FNHI01000009">
    <property type="protein sequence ID" value="SDM52739.1"/>
    <property type="molecule type" value="Genomic_DNA"/>
</dbReference>
<keyword evidence="6" id="KW-0560">Oxidoreductase</keyword>
<keyword evidence="5" id="KW-0288">FMN</keyword>
<keyword evidence="10" id="KW-0223">Dioxygenase</keyword>
<name>A0A1G9TY82_9ACTN</name>
<dbReference type="GO" id="GO:0051213">
    <property type="term" value="F:dioxygenase activity"/>
    <property type="evidence" value="ECO:0007669"/>
    <property type="project" value="UniProtKB-KW"/>
</dbReference>
<dbReference type="AlphaFoldDB" id="A0A1G9TY82"/>
<evidence type="ECO:0000256" key="7">
    <source>
        <dbReference type="ARBA" id="ARBA00023033"/>
    </source>
</evidence>
<keyword evidence="3" id="KW-0216">Detoxification</keyword>
<sequence>MASPLRALGADNPVLAAPMAGGPSTPALVAAAARAGALGFLAGGYRTADALAEQIEQVRSQGVGFGVNLFAPNPVPVEPRAFRRYAAAIAPDARAYELDVLAADIVEDDDHWSDKIDLLLSEPVPVVSFTFAVPPPAVIAALRAVGTLVVQTVTTPEEALPAAEAGADVLAVQASAAGGHSGTLTPALVPASVPLPELLGRTRAAVSLPLIAAGGVATPAGVAEALRAGADAVMAGTALLRADEAGTSLPHKAALADPARRRTVVTRAFTGRPARALANGFTDRHSGRAPSGYPALHHLTRPMRRAAAAAGDPERINLWAGTGYRHATAEPADRILTRLASRV</sequence>
<dbReference type="GO" id="GO:0009636">
    <property type="term" value="P:response to toxic substance"/>
    <property type="evidence" value="ECO:0007669"/>
    <property type="project" value="UniProtKB-KW"/>
</dbReference>
<evidence type="ECO:0000256" key="6">
    <source>
        <dbReference type="ARBA" id="ARBA00023002"/>
    </source>
</evidence>
<evidence type="ECO:0000256" key="1">
    <source>
        <dbReference type="ARBA" id="ARBA00001917"/>
    </source>
</evidence>
<dbReference type="STRING" id="1196353.SAMN05444921_109187"/>
<dbReference type="InterPro" id="IPR013785">
    <property type="entry name" value="Aldolase_TIM"/>
</dbReference>
<dbReference type="Gene3D" id="3.20.20.70">
    <property type="entry name" value="Aldolase class I"/>
    <property type="match status" value="1"/>
</dbReference>
<accession>A0A1G9TY82</accession>
<keyword evidence="11" id="KW-1185">Reference proteome</keyword>
<organism evidence="10 11">
    <name type="scientific">Streptomyces wuyuanensis</name>
    <dbReference type="NCBI Taxonomy" id="1196353"/>
    <lineage>
        <taxon>Bacteria</taxon>
        <taxon>Bacillati</taxon>
        <taxon>Actinomycetota</taxon>
        <taxon>Actinomycetes</taxon>
        <taxon>Kitasatosporales</taxon>
        <taxon>Streptomycetaceae</taxon>
        <taxon>Streptomyces</taxon>
    </lineage>
</organism>
<dbReference type="Proteomes" id="UP000199063">
    <property type="component" value="Unassembled WGS sequence"/>
</dbReference>
<protein>
    <recommendedName>
        <fullName evidence="8">Propionate 3-nitronate monooxygenase</fullName>
    </recommendedName>
</protein>
<dbReference type="OrthoDB" id="9778912at2"/>
<dbReference type="SUPFAM" id="SSF51412">
    <property type="entry name" value="Inosine monophosphate dehydrogenase (IMPDH)"/>
    <property type="match status" value="1"/>
</dbReference>
<evidence type="ECO:0000256" key="5">
    <source>
        <dbReference type="ARBA" id="ARBA00022643"/>
    </source>
</evidence>
<dbReference type="Pfam" id="PF03060">
    <property type="entry name" value="NMO"/>
    <property type="match status" value="1"/>
</dbReference>
<dbReference type="CDD" id="cd04730">
    <property type="entry name" value="NPD_like"/>
    <property type="match status" value="1"/>
</dbReference>
<comment type="similarity">
    <text evidence="2">Belongs to the nitronate monooxygenase family. NMO class I subfamily.</text>
</comment>
<evidence type="ECO:0000313" key="11">
    <source>
        <dbReference type="Proteomes" id="UP000199063"/>
    </source>
</evidence>
<dbReference type="PANTHER" id="PTHR42747:SF3">
    <property type="entry name" value="NITRONATE MONOOXYGENASE-RELATED"/>
    <property type="match status" value="1"/>
</dbReference>
<evidence type="ECO:0000256" key="4">
    <source>
        <dbReference type="ARBA" id="ARBA00022630"/>
    </source>
</evidence>
<keyword evidence="7" id="KW-0503">Monooxygenase</keyword>
<keyword evidence="4" id="KW-0285">Flavoprotein</keyword>
<dbReference type="RefSeq" id="WP_093655103.1">
    <property type="nucleotide sequence ID" value="NZ_FNHI01000009.1"/>
</dbReference>
<dbReference type="GeneID" id="40830423"/>
<evidence type="ECO:0000256" key="8">
    <source>
        <dbReference type="ARBA" id="ARBA00031155"/>
    </source>
</evidence>
<evidence type="ECO:0000313" key="10">
    <source>
        <dbReference type="EMBL" id="SDM52739.1"/>
    </source>
</evidence>
<comment type="cofactor">
    <cofactor evidence="1">
        <name>FMN</name>
        <dbReference type="ChEBI" id="CHEBI:58210"/>
    </cofactor>
</comment>
<dbReference type="PANTHER" id="PTHR42747">
    <property type="entry name" value="NITRONATE MONOOXYGENASE-RELATED"/>
    <property type="match status" value="1"/>
</dbReference>
<evidence type="ECO:0000256" key="9">
    <source>
        <dbReference type="ARBA" id="ARBA00049401"/>
    </source>
</evidence>
<reference evidence="11" key="1">
    <citation type="submission" date="2016-10" db="EMBL/GenBank/DDBJ databases">
        <authorList>
            <person name="Varghese N."/>
            <person name="Submissions S."/>
        </authorList>
    </citation>
    <scope>NUCLEOTIDE SEQUENCE [LARGE SCALE GENOMIC DNA]</scope>
    <source>
        <strain evidence="11">CGMCC 4.7042</strain>
    </source>
</reference>
<dbReference type="InterPro" id="IPR004136">
    <property type="entry name" value="NMO"/>
</dbReference>
<proteinExistence type="inferred from homology"/>